<protein>
    <submittedName>
        <fullName evidence="2">C-type lectin</fullName>
    </submittedName>
</protein>
<accession>A0AAV4BHP0</accession>
<dbReference type="SUPFAM" id="SSF56436">
    <property type="entry name" value="C-type lectin-like"/>
    <property type="match status" value="1"/>
</dbReference>
<dbReference type="InterPro" id="IPR001304">
    <property type="entry name" value="C-type_lectin-like"/>
</dbReference>
<dbReference type="InterPro" id="IPR016186">
    <property type="entry name" value="C-type_lectin-like/link_sf"/>
</dbReference>
<proteinExistence type="predicted"/>
<evidence type="ECO:0000313" key="2">
    <source>
        <dbReference type="EMBL" id="GFO19133.1"/>
    </source>
</evidence>
<gene>
    <name evidence="2" type="ORF">PoB_004563800</name>
</gene>
<dbReference type="EMBL" id="BLXT01005015">
    <property type="protein sequence ID" value="GFO19133.1"/>
    <property type="molecule type" value="Genomic_DNA"/>
</dbReference>
<name>A0AAV4BHP0_9GAST</name>
<dbReference type="Gene3D" id="3.10.100.10">
    <property type="entry name" value="Mannose-Binding Protein A, subunit A"/>
    <property type="match status" value="1"/>
</dbReference>
<keyword evidence="3" id="KW-1185">Reference proteome</keyword>
<organism evidence="2 3">
    <name type="scientific">Plakobranchus ocellatus</name>
    <dbReference type="NCBI Taxonomy" id="259542"/>
    <lineage>
        <taxon>Eukaryota</taxon>
        <taxon>Metazoa</taxon>
        <taxon>Spiralia</taxon>
        <taxon>Lophotrochozoa</taxon>
        <taxon>Mollusca</taxon>
        <taxon>Gastropoda</taxon>
        <taxon>Heterobranchia</taxon>
        <taxon>Euthyneura</taxon>
        <taxon>Panpulmonata</taxon>
        <taxon>Sacoglossa</taxon>
        <taxon>Placobranchoidea</taxon>
        <taxon>Plakobranchidae</taxon>
        <taxon>Plakobranchus</taxon>
    </lineage>
</organism>
<dbReference type="PROSITE" id="PS50041">
    <property type="entry name" value="C_TYPE_LECTIN_2"/>
    <property type="match status" value="1"/>
</dbReference>
<dbReference type="Proteomes" id="UP000735302">
    <property type="component" value="Unassembled WGS sequence"/>
</dbReference>
<dbReference type="PANTHER" id="PTHR22803">
    <property type="entry name" value="MANNOSE, PHOSPHOLIPASE, LECTIN RECEPTOR RELATED"/>
    <property type="match status" value="1"/>
</dbReference>
<dbReference type="CDD" id="cd00037">
    <property type="entry name" value="CLECT"/>
    <property type="match status" value="1"/>
</dbReference>
<dbReference type="InterPro" id="IPR050111">
    <property type="entry name" value="C-type_lectin/snaclec_domain"/>
</dbReference>
<evidence type="ECO:0000313" key="3">
    <source>
        <dbReference type="Proteomes" id="UP000735302"/>
    </source>
</evidence>
<dbReference type="InterPro" id="IPR016187">
    <property type="entry name" value="CTDL_fold"/>
</dbReference>
<reference evidence="2 3" key="1">
    <citation type="journal article" date="2021" name="Elife">
        <title>Chloroplast acquisition without the gene transfer in kleptoplastic sea slugs, Plakobranchus ocellatus.</title>
        <authorList>
            <person name="Maeda T."/>
            <person name="Takahashi S."/>
            <person name="Yoshida T."/>
            <person name="Shimamura S."/>
            <person name="Takaki Y."/>
            <person name="Nagai Y."/>
            <person name="Toyoda A."/>
            <person name="Suzuki Y."/>
            <person name="Arimoto A."/>
            <person name="Ishii H."/>
            <person name="Satoh N."/>
            <person name="Nishiyama T."/>
            <person name="Hasebe M."/>
            <person name="Maruyama T."/>
            <person name="Minagawa J."/>
            <person name="Obokata J."/>
            <person name="Shigenobu S."/>
        </authorList>
    </citation>
    <scope>NUCLEOTIDE SEQUENCE [LARGE SCALE GENOMIC DNA]</scope>
</reference>
<dbReference type="Pfam" id="PF00059">
    <property type="entry name" value="Lectin_C"/>
    <property type="match status" value="1"/>
</dbReference>
<feature type="domain" description="C-type lectin" evidence="1">
    <location>
        <begin position="1"/>
        <end position="99"/>
    </location>
</feature>
<evidence type="ECO:0000259" key="1">
    <source>
        <dbReference type="PROSITE" id="PS50041"/>
    </source>
</evidence>
<dbReference type="AlphaFoldDB" id="A0AAV4BHP0"/>
<sequence length="102" mass="12129">MNNRCKKLGGYLVKIDNEREMSFLAKFWSSARSRGPLFTGITDEGSERRFYNYNDKTPAKYLRWRWFQPDNWYGENCVELTGLRLNDKGCELKGRFMCEIPL</sequence>
<comment type="caution">
    <text evidence="2">The sequence shown here is derived from an EMBL/GenBank/DDBJ whole genome shotgun (WGS) entry which is preliminary data.</text>
</comment>